<protein>
    <recommendedName>
        <fullName evidence="1">DUF4789 domain-containing protein</fullName>
    </recommendedName>
</protein>
<sequence length="476" mass="52978">MRFFRWVFEAEIMRGIDGIRVHLLLELLLPFLLSYAAKGAVVAPPWANPKLNPCASHPRGWQLLFWPPDGKCYKIFQVGYPCPNGMELTPSLSKSGQTLSAECRCVPGTAQSASDGACYRLFTAGPCQMGQYFGPDTQYKSENSKRQWGTCKPIKTCSSDDSTLYWPKDGKCYEKHTKGPCPKGQLLTIDRNSSIPTCKCDDEELRIYRHFDGSCYRHYTKGPCLEKGQLYLPDKTCGCHPLLPNYHEPTRQCFELGTPGPCARGQHYVIDDSKRAECACKPSHVRHRNTTACYRLYTRGPCPEGRILLDADTCARQPCARGSLYFPDENRCHRVGARGPCSPDRVVAFDFEARPSVDGLSYNGVCACALTDCEGVGEYCDRLKGLVRYRGECHKMYTRGPCARGSWLVPKRNGRDELFVDGTRERVGTCECIPGYARKSPSDGDAATVTSCLSPAVALAEYLNGNRTRLQVDLGS</sequence>
<evidence type="ECO:0000313" key="2">
    <source>
        <dbReference type="EMBL" id="CAH1187486.1"/>
    </source>
</evidence>
<feature type="domain" description="DUF4789" evidence="1">
    <location>
        <begin position="82"/>
        <end position="181"/>
    </location>
</feature>
<reference evidence="2" key="1">
    <citation type="submission" date="2022-01" db="EMBL/GenBank/DDBJ databases">
        <authorList>
            <person name="King R."/>
        </authorList>
    </citation>
    <scope>NUCLEOTIDE SEQUENCE</scope>
</reference>
<feature type="domain" description="DUF4789" evidence="1">
    <location>
        <begin position="272"/>
        <end position="341"/>
    </location>
</feature>
<dbReference type="PANTHER" id="PTHR21177">
    <property type="entry name" value="IP06524P-RELATED"/>
    <property type="match status" value="1"/>
</dbReference>
<dbReference type="AlphaFoldDB" id="A0A9P0GXT8"/>
<name>A0A9P0GXT8_PHYSR</name>
<proteinExistence type="predicted"/>
<organism evidence="2 3">
    <name type="scientific">Phyllotreta striolata</name>
    <name type="common">Striped flea beetle</name>
    <name type="synonym">Crioceris striolata</name>
    <dbReference type="NCBI Taxonomy" id="444603"/>
    <lineage>
        <taxon>Eukaryota</taxon>
        <taxon>Metazoa</taxon>
        <taxon>Ecdysozoa</taxon>
        <taxon>Arthropoda</taxon>
        <taxon>Hexapoda</taxon>
        <taxon>Insecta</taxon>
        <taxon>Pterygota</taxon>
        <taxon>Neoptera</taxon>
        <taxon>Endopterygota</taxon>
        <taxon>Coleoptera</taxon>
        <taxon>Polyphaga</taxon>
        <taxon>Cucujiformia</taxon>
        <taxon>Chrysomeloidea</taxon>
        <taxon>Chrysomelidae</taxon>
        <taxon>Galerucinae</taxon>
        <taxon>Alticini</taxon>
        <taxon>Phyllotreta</taxon>
    </lineage>
</organism>
<feature type="non-terminal residue" evidence="2">
    <location>
        <position position="476"/>
    </location>
</feature>
<gene>
    <name evidence="2" type="ORF">PHYEVI_LOCUS10580</name>
</gene>
<dbReference type="PANTHER" id="PTHR21177:SF7">
    <property type="entry name" value="GH11627P"/>
    <property type="match status" value="1"/>
</dbReference>
<keyword evidence="3" id="KW-1185">Reference proteome</keyword>
<dbReference type="Proteomes" id="UP001153712">
    <property type="component" value="Chromosome 8"/>
</dbReference>
<evidence type="ECO:0000259" key="1">
    <source>
        <dbReference type="Pfam" id="PF16033"/>
    </source>
</evidence>
<dbReference type="EMBL" id="OU900101">
    <property type="protein sequence ID" value="CAH1187486.1"/>
    <property type="molecule type" value="Genomic_DNA"/>
</dbReference>
<dbReference type="Pfam" id="PF16033">
    <property type="entry name" value="DUF4789"/>
    <property type="match status" value="2"/>
</dbReference>
<dbReference type="InterPro" id="IPR031993">
    <property type="entry name" value="DUF4789"/>
</dbReference>
<dbReference type="OrthoDB" id="6328618at2759"/>
<evidence type="ECO:0000313" key="3">
    <source>
        <dbReference type="Proteomes" id="UP001153712"/>
    </source>
</evidence>
<accession>A0A9P0GXT8</accession>